<keyword evidence="5 8" id="KW-0812">Transmembrane</keyword>
<feature type="transmembrane region" description="Helical" evidence="8">
    <location>
        <begin position="7"/>
        <end position="25"/>
    </location>
</feature>
<sequence length="349" mass="38571">MVSARKIFTCIILSLLLVSILYFVVVHRDKIIKIIFPVLLGAVIAYILRPIVLKLESKNISRTKSIIMIYLVFGILLTTAVIFIAPIFVDNTREFINTVPEITTEYGEKFNKILKMIDTSGWSAEVKNAIYNEINNGVNIAENMLMDALRKTLVWLFKSLTGISNIILGMIIAYYIMKDAEFFKKGALSLVPRRWRNEIIGTCREINEILSCFIQGQLLTALIIGIMETVALAIIGVKYSPILGFIGGISNIIPYFGPFIGAIPSVAVALIDSPVKAFWTVVAFLVVQQIDNAFISPKIIEGRLGLHPITTILAVLAGGEFFGIIGMLVAVPVTAVLKVILKRLIEAIV</sequence>
<dbReference type="STRING" id="203119.Cthe_3199"/>
<evidence type="ECO:0000256" key="8">
    <source>
        <dbReference type="SAM" id="Phobius"/>
    </source>
</evidence>
<reference evidence="10" key="1">
    <citation type="submission" date="2007-02" db="EMBL/GenBank/DDBJ databases">
        <title>Complete sequence of Clostridium thermocellum ATCC 27405.</title>
        <authorList>
            <consortium name="US DOE Joint Genome Institute"/>
            <person name="Copeland A."/>
            <person name="Lucas S."/>
            <person name="Lapidus A."/>
            <person name="Barry K."/>
            <person name="Detter J.C."/>
            <person name="Glavina del Rio T."/>
            <person name="Hammon N."/>
            <person name="Israni S."/>
            <person name="Dalin E."/>
            <person name="Tice H."/>
            <person name="Pitluck S."/>
            <person name="Chertkov O."/>
            <person name="Brettin T."/>
            <person name="Bruce D."/>
            <person name="Han C."/>
            <person name="Tapia R."/>
            <person name="Gilna P."/>
            <person name="Schmutz J."/>
            <person name="Larimer F."/>
            <person name="Land M."/>
            <person name="Hauser L."/>
            <person name="Kyrpides N."/>
            <person name="Mikhailova N."/>
            <person name="Wu J.H.D."/>
            <person name="Newcomb M."/>
            <person name="Richardson P."/>
        </authorList>
    </citation>
    <scope>NUCLEOTIDE SEQUENCE [LARGE SCALE GENOMIC DNA]</scope>
    <source>
        <strain evidence="10">ATCC 27405 / DSM 1237 / JCM 9322 / NBRC 103400 / NCIMB 10682 / NRRL B-4536 / VPI 7372</strain>
    </source>
</reference>
<feature type="transmembrane region" description="Helical" evidence="8">
    <location>
        <begin position="153"/>
        <end position="176"/>
    </location>
</feature>
<dbReference type="Proteomes" id="UP000002145">
    <property type="component" value="Chromosome"/>
</dbReference>
<dbReference type="AlphaFoldDB" id="A3DKB5"/>
<feature type="transmembrane region" description="Helical" evidence="8">
    <location>
        <begin position="69"/>
        <end position="89"/>
    </location>
</feature>
<feature type="transmembrane region" description="Helical" evidence="8">
    <location>
        <begin position="278"/>
        <end position="300"/>
    </location>
</feature>
<evidence type="ECO:0000256" key="1">
    <source>
        <dbReference type="ARBA" id="ARBA00004651"/>
    </source>
</evidence>
<dbReference type="Pfam" id="PF01594">
    <property type="entry name" value="AI-2E_transport"/>
    <property type="match status" value="1"/>
</dbReference>
<feature type="transmembrane region" description="Helical" evidence="8">
    <location>
        <begin position="218"/>
        <end position="240"/>
    </location>
</feature>
<evidence type="ECO:0000256" key="2">
    <source>
        <dbReference type="ARBA" id="ARBA00009773"/>
    </source>
</evidence>
<evidence type="ECO:0000256" key="7">
    <source>
        <dbReference type="ARBA" id="ARBA00023136"/>
    </source>
</evidence>
<dbReference type="HOGENOM" id="CLU_031275_8_2_9"/>
<proteinExistence type="inferred from homology"/>
<dbReference type="InterPro" id="IPR002549">
    <property type="entry name" value="AI-2E-like"/>
</dbReference>
<evidence type="ECO:0000256" key="5">
    <source>
        <dbReference type="ARBA" id="ARBA00022692"/>
    </source>
</evidence>
<dbReference type="GO" id="GO:0055085">
    <property type="term" value="P:transmembrane transport"/>
    <property type="evidence" value="ECO:0007669"/>
    <property type="project" value="TreeGrafter"/>
</dbReference>
<evidence type="ECO:0008006" key="11">
    <source>
        <dbReference type="Google" id="ProtNLM"/>
    </source>
</evidence>
<keyword evidence="7 8" id="KW-0472">Membrane</keyword>
<keyword evidence="3" id="KW-0813">Transport</keyword>
<evidence type="ECO:0000256" key="4">
    <source>
        <dbReference type="ARBA" id="ARBA00022475"/>
    </source>
</evidence>
<keyword evidence="4" id="KW-1003">Cell membrane</keyword>
<dbReference type="PANTHER" id="PTHR21716">
    <property type="entry name" value="TRANSMEMBRANE PROTEIN"/>
    <property type="match status" value="1"/>
</dbReference>
<evidence type="ECO:0000313" key="10">
    <source>
        <dbReference type="Proteomes" id="UP000002145"/>
    </source>
</evidence>
<name>A3DKB5_ACET2</name>
<evidence type="ECO:0000313" key="9">
    <source>
        <dbReference type="EMBL" id="ABN54394.1"/>
    </source>
</evidence>
<dbReference type="eggNOG" id="COG0628">
    <property type="taxonomic scope" value="Bacteria"/>
</dbReference>
<evidence type="ECO:0000256" key="3">
    <source>
        <dbReference type="ARBA" id="ARBA00022448"/>
    </source>
</evidence>
<protein>
    <recommendedName>
        <fullName evidence="11">AI-2E family transporter</fullName>
    </recommendedName>
</protein>
<organism evidence="9 10">
    <name type="scientific">Acetivibrio thermocellus (strain ATCC 27405 / DSM 1237 / JCM 9322 / NBRC 103400 / NCIMB 10682 / NRRL B-4536 / VPI 7372)</name>
    <name type="common">Clostridium thermocellum</name>
    <dbReference type="NCBI Taxonomy" id="203119"/>
    <lineage>
        <taxon>Bacteria</taxon>
        <taxon>Bacillati</taxon>
        <taxon>Bacillota</taxon>
        <taxon>Clostridia</taxon>
        <taxon>Eubacteriales</taxon>
        <taxon>Oscillospiraceae</taxon>
        <taxon>Acetivibrio</taxon>
    </lineage>
</organism>
<dbReference type="RefSeq" id="WP_003511793.1">
    <property type="nucleotide sequence ID" value="NC_009012.1"/>
</dbReference>
<evidence type="ECO:0000256" key="6">
    <source>
        <dbReference type="ARBA" id="ARBA00022989"/>
    </source>
</evidence>
<keyword evidence="10" id="KW-1185">Reference proteome</keyword>
<gene>
    <name evidence="9" type="ordered locus">Cthe_3199</name>
</gene>
<comment type="subcellular location">
    <subcellularLocation>
        <location evidence="1">Cell membrane</location>
        <topology evidence="1">Multi-pass membrane protein</topology>
    </subcellularLocation>
</comment>
<feature type="transmembrane region" description="Helical" evidence="8">
    <location>
        <begin position="31"/>
        <end position="48"/>
    </location>
</feature>
<comment type="similarity">
    <text evidence="2">Belongs to the autoinducer-2 exporter (AI-2E) (TC 2.A.86) family.</text>
</comment>
<dbReference type="GeneID" id="35802878"/>
<dbReference type="KEGG" id="cth:Cthe_3199"/>
<dbReference type="PANTHER" id="PTHR21716:SF53">
    <property type="entry name" value="PERMEASE PERM-RELATED"/>
    <property type="match status" value="1"/>
</dbReference>
<dbReference type="GO" id="GO:0005886">
    <property type="term" value="C:plasma membrane"/>
    <property type="evidence" value="ECO:0007669"/>
    <property type="project" value="UniProtKB-SubCell"/>
</dbReference>
<feature type="transmembrane region" description="Helical" evidence="8">
    <location>
        <begin position="312"/>
        <end position="337"/>
    </location>
</feature>
<accession>A3DKB5</accession>
<dbReference type="EMBL" id="CP000568">
    <property type="protein sequence ID" value="ABN54394.1"/>
    <property type="molecule type" value="Genomic_DNA"/>
</dbReference>
<keyword evidence="6 8" id="KW-1133">Transmembrane helix</keyword>
<feature type="transmembrane region" description="Helical" evidence="8">
    <location>
        <begin position="252"/>
        <end position="271"/>
    </location>
</feature>
<dbReference type="OrthoDB" id="9793390at2"/>
<reference evidence="9 10" key="2">
    <citation type="journal article" date="2013" name="Biotechnol. Biofuels">
        <title>Global transcriptome analysis of Clostridium thermocellum ATCC 27405 during growth on dilute acid pretreated Populus and switchgrass.</title>
        <authorList>
            <person name="Wilson C.M."/>
            <person name="Rodriguez M.Jr."/>
            <person name="Johnson C.M."/>
            <person name="Martin S.L."/>
            <person name="Chu T.M."/>
            <person name="Wolfinger R.D."/>
            <person name="Hauser L.J."/>
            <person name="Land M.L."/>
            <person name="Klingeman D.M."/>
            <person name="Syed M.H."/>
            <person name="Ragauskas A.J."/>
            <person name="Tschaplinski T.J."/>
            <person name="Mielenz J.R."/>
            <person name="Brown S.D."/>
        </authorList>
    </citation>
    <scope>NUCLEOTIDE SEQUENCE [LARGE SCALE GENOMIC DNA]</scope>
    <source>
        <strain evidence="10">ATCC 27405 / DSM 1237 / JCM 9322 / NBRC 103400 / NCIMB 10682 / NRRL B-4536 / VPI 7372</strain>
    </source>
</reference>